<dbReference type="Gene3D" id="1.10.10.60">
    <property type="entry name" value="Homeodomain-like"/>
    <property type="match status" value="1"/>
</dbReference>
<evidence type="ECO:0000313" key="5">
    <source>
        <dbReference type="Proteomes" id="UP000308230"/>
    </source>
</evidence>
<dbReference type="InterPro" id="IPR001647">
    <property type="entry name" value="HTH_TetR"/>
</dbReference>
<evidence type="ECO:0000256" key="2">
    <source>
        <dbReference type="PROSITE-ProRule" id="PRU00335"/>
    </source>
</evidence>
<dbReference type="Pfam" id="PF00440">
    <property type="entry name" value="TetR_N"/>
    <property type="match status" value="1"/>
</dbReference>
<evidence type="ECO:0000259" key="3">
    <source>
        <dbReference type="PROSITE" id="PS50977"/>
    </source>
</evidence>
<dbReference type="OrthoDB" id="9789566at2"/>
<dbReference type="AlphaFoldDB" id="A0A5R9FET5"/>
<sequence>MAGSTESETKQKILRSAVMLFNTKGYNGTSVRDIAKKADVNVSLISYYFGGKQGLAEHLMTSFLEGYVGIIETAYMKLDYRTARECFFEAVKGILDYQQENRQLARFVHREITFDTVLVREIMTTYLMKEKFYLARIIENGFARQEFIPQSIDYLIMQLRGMLTMPFLHPQYILEVHHIQPNEEYFKEKYYRQLKQWIELSLCQTSPSWSKKPVAINV</sequence>
<dbReference type="SUPFAM" id="SSF48498">
    <property type="entry name" value="Tetracyclin repressor-like, C-terminal domain"/>
    <property type="match status" value="1"/>
</dbReference>
<dbReference type="Gene3D" id="1.10.357.10">
    <property type="entry name" value="Tetracycline Repressor, domain 2"/>
    <property type="match status" value="1"/>
</dbReference>
<organism evidence="4 5">
    <name type="scientific">Exobacillus caeni</name>
    <dbReference type="NCBI Taxonomy" id="2574798"/>
    <lineage>
        <taxon>Bacteria</taxon>
        <taxon>Bacillati</taxon>
        <taxon>Bacillota</taxon>
        <taxon>Bacilli</taxon>
        <taxon>Bacillales</taxon>
        <taxon>Guptibacillaceae</taxon>
        <taxon>Exobacillus</taxon>
    </lineage>
</organism>
<feature type="DNA-binding region" description="H-T-H motif" evidence="2">
    <location>
        <begin position="30"/>
        <end position="49"/>
    </location>
</feature>
<dbReference type="EMBL" id="SWLG01000001">
    <property type="protein sequence ID" value="TLS39094.1"/>
    <property type="molecule type" value="Genomic_DNA"/>
</dbReference>
<dbReference type="SUPFAM" id="SSF46689">
    <property type="entry name" value="Homeodomain-like"/>
    <property type="match status" value="1"/>
</dbReference>
<evidence type="ECO:0000313" key="4">
    <source>
        <dbReference type="EMBL" id="TLS39094.1"/>
    </source>
</evidence>
<protein>
    <submittedName>
        <fullName evidence="4">TetR/AcrR family transcriptional regulator</fullName>
    </submittedName>
</protein>
<keyword evidence="5" id="KW-1185">Reference proteome</keyword>
<proteinExistence type="predicted"/>
<dbReference type="PRINTS" id="PR00455">
    <property type="entry name" value="HTHTETR"/>
</dbReference>
<dbReference type="RefSeq" id="WP_138122598.1">
    <property type="nucleotide sequence ID" value="NZ_SWLG01000001.1"/>
</dbReference>
<evidence type="ECO:0000256" key="1">
    <source>
        <dbReference type="ARBA" id="ARBA00023125"/>
    </source>
</evidence>
<name>A0A5R9FET5_9BACL</name>
<dbReference type="Proteomes" id="UP000308230">
    <property type="component" value="Unassembled WGS sequence"/>
</dbReference>
<dbReference type="PANTHER" id="PTHR30055:SF199">
    <property type="entry name" value="HTH-TYPE TRANSCRIPTIONAL REGULATOR YTTP-RELATED"/>
    <property type="match status" value="1"/>
</dbReference>
<dbReference type="InterPro" id="IPR050109">
    <property type="entry name" value="HTH-type_TetR-like_transc_reg"/>
</dbReference>
<dbReference type="InterPro" id="IPR009057">
    <property type="entry name" value="Homeodomain-like_sf"/>
</dbReference>
<dbReference type="GO" id="GO:0000976">
    <property type="term" value="F:transcription cis-regulatory region binding"/>
    <property type="evidence" value="ECO:0007669"/>
    <property type="project" value="TreeGrafter"/>
</dbReference>
<dbReference type="PROSITE" id="PS50977">
    <property type="entry name" value="HTH_TETR_2"/>
    <property type="match status" value="1"/>
</dbReference>
<dbReference type="InterPro" id="IPR036271">
    <property type="entry name" value="Tet_transcr_reg_TetR-rel_C_sf"/>
</dbReference>
<dbReference type="PANTHER" id="PTHR30055">
    <property type="entry name" value="HTH-TYPE TRANSCRIPTIONAL REGULATOR RUTR"/>
    <property type="match status" value="1"/>
</dbReference>
<reference evidence="4 5" key="1">
    <citation type="submission" date="2019-04" db="EMBL/GenBank/DDBJ databases">
        <title>Bacillus caeni sp. nov., a bacterium isolated from mangrove sediment.</title>
        <authorList>
            <person name="Huang H."/>
            <person name="Mo K."/>
            <person name="Hu Y."/>
        </authorList>
    </citation>
    <scope>NUCLEOTIDE SEQUENCE [LARGE SCALE GENOMIC DNA]</scope>
    <source>
        <strain evidence="4 5">HB172195</strain>
    </source>
</reference>
<gene>
    <name evidence="4" type="ORF">FCL54_01935</name>
</gene>
<accession>A0A5R9FET5</accession>
<dbReference type="NCBIfam" id="NF037937">
    <property type="entry name" value="septum_RefZ"/>
    <property type="match status" value="1"/>
</dbReference>
<comment type="caution">
    <text evidence="4">The sequence shown here is derived from an EMBL/GenBank/DDBJ whole genome shotgun (WGS) entry which is preliminary data.</text>
</comment>
<dbReference type="GO" id="GO:0003700">
    <property type="term" value="F:DNA-binding transcription factor activity"/>
    <property type="evidence" value="ECO:0007669"/>
    <property type="project" value="TreeGrafter"/>
</dbReference>
<keyword evidence="1 2" id="KW-0238">DNA-binding</keyword>
<feature type="domain" description="HTH tetR-type" evidence="3">
    <location>
        <begin position="7"/>
        <end position="67"/>
    </location>
</feature>